<keyword evidence="2" id="KW-0732">Signal</keyword>
<dbReference type="SUPFAM" id="SSF57625">
    <property type="entry name" value="Invertebrate chitin-binding proteins"/>
    <property type="match status" value="1"/>
</dbReference>
<feature type="signal peptide" evidence="2">
    <location>
        <begin position="1"/>
        <end position="18"/>
    </location>
</feature>
<dbReference type="PROSITE" id="PS50940">
    <property type="entry name" value="CHIT_BIND_II"/>
    <property type="match status" value="1"/>
</dbReference>
<feature type="region of interest" description="Disordered" evidence="1">
    <location>
        <begin position="185"/>
        <end position="238"/>
    </location>
</feature>
<evidence type="ECO:0000313" key="4">
    <source>
        <dbReference type="Proteomes" id="UP000749559"/>
    </source>
</evidence>
<comment type="caution">
    <text evidence="3">The sequence shown here is derived from an EMBL/GenBank/DDBJ whole genome shotgun (WGS) entry which is preliminary data.</text>
</comment>
<accession>A0A8J1U5L6</accession>
<proteinExistence type="predicted"/>
<dbReference type="GO" id="GO:0005576">
    <property type="term" value="C:extracellular region"/>
    <property type="evidence" value="ECO:0007669"/>
    <property type="project" value="InterPro"/>
</dbReference>
<feature type="compositionally biased region" description="Basic and acidic residues" evidence="1">
    <location>
        <begin position="185"/>
        <end position="224"/>
    </location>
</feature>
<dbReference type="EMBL" id="CAIIXF020000008">
    <property type="protein sequence ID" value="CAH1791747.1"/>
    <property type="molecule type" value="Genomic_DNA"/>
</dbReference>
<dbReference type="OrthoDB" id="6132182at2759"/>
<keyword evidence="4" id="KW-1185">Reference proteome</keyword>
<dbReference type="InterPro" id="IPR002557">
    <property type="entry name" value="Chitin-bd_dom"/>
</dbReference>
<dbReference type="GO" id="GO:0008061">
    <property type="term" value="F:chitin binding"/>
    <property type="evidence" value="ECO:0007669"/>
    <property type="project" value="InterPro"/>
</dbReference>
<gene>
    <name evidence="3" type="ORF">OFUS_LOCUS16799</name>
</gene>
<evidence type="ECO:0000256" key="1">
    <source>
        <dbReference type="SAM" id="MobiDB-lite"/>
    </source>
</evidence>
<name>A0A8J1U5L6_OWEFU</name>
<protein>
    <submittedName>
        <fullName evidence="3">Uncharacterized protein</fullName>
    </submittedName>
</protein>
<sequence length="307" mass="35940">MRICVAILVLFLIQETHTGKGDKGKKDKKKKKESGTEVVDAALEKLKKYSETGQKFLRNIACVESKYGTDKNTYRKNYHGGIWQVDEVGFKDTQDTKSHPKLKERFKKIKELYGIDWEKVEWKDLRKPFYSALAARLLLQNKADALPPEDDIRKQGEYWKKHYNTEDGAGTVDDFVKRVEECNKKENKEQEKKDKEEKEKERAEKNETETEEQTPDKPDDKKGQDGNQTEDGIEWDACPIGPDVSEWERLLPDPQKCNHFYHCNTEGWAWSKPCPIRENGTLLRLYWNDELKLCDWPENVDCTMIET</sequence>
<dbReference type="Pfam" id="PF01607">
    <property type="entry name" value="CBM_14"/>
    <property type="match status" value="1"/>
</dbReference>
<dbReference type="Gene3D" id="2.170.140.10">
    <property type="entry name" value="Chitin binding domain"/>
    <property type="match status" value="1"/>
</dbReference>
<reference evidence="3" key="1">
    <citation type="submission" date="2022-03" db="EMBL/GenBank/DDBJ databases">
        <authorList>
            <person name="Martin C."/>
        </authorList>
    </citation>
    <scope>NUCLEOTIDE SEQUENCE</scope>
</reference>
<dbReference type="AlphaFoldDB" id="A0A8J1U5L6"/>
<dbReference type="Proteomes" id="UP000749559">
    <property type="component" value="Unassembled WGS sequence"/>
</dbReference>
<evidence type="ECO:0000256" key="2">
    <source>
        <dbReference type="SAM" id="SignalP"/>
    </source>
</evidence>
<dbReference type="InterPro" id="IPR036508">
    <property type="entry name" value="Chitin-bd_dom_sf"/>
</dbReference>
<organism evidence="3 4">
    <name type="scientific">Owenia fusiformis</name>
    <name type="common">Polychaete worm</name>
    <dbReference type="NCBI Taxonomy" id="6347"/>
    <lineage>
        <taxon>Eukaryota</taxon>
        <taxon>Metazoa</taxon>
        <taxon>Spiralia</taxon>
        <taxon>Lophotrochozoa</taxon>
        <taxon>Annelida</taxon>
        <taxon>Polychaeta</taxon>
        <taxon>Sedentaria</taxon>
        <taxon>Canalipalpata</taxon>
        <taxon>Sabellida</taxon>
        <taxon>Oweniida</taxon>
        <taxon>Oweniidae</taxon>
        <taxon>Owenia</taxon>
    </lineage>
</organism>
<feature type="chain" id="PRO_5043848702" evidence="2">
    <location>
        <begin position="19"/>
        <end position="307"/>
    </location>
</feature>
<dbReference type="SMART" id="SM00494">
    <property type="entry name" value="ChtBD2"/>
    <property type="match status" value="1"/>
</dbReference>
<evidence type="ECO:0000313" key="3">
    <source>
        <dbReference type="EMBL" id="CAH1791747.1"/>
    </source>
</evidence>